<dbReference type="SMART" id="SM00656">
    <property type="entry name" value="Amb_all"/>
    <property type="match status" value="1"/>
</dbReference>
<feature type="domain" description="Pectate lyase" evidence="3">
    <location>
        <begin position="116"/>
        <end position="385"/>
    </location>
</feature>
<accession>A0ABV2CLV8</accession>
<dbReference type="RefSeq" id="WP_345923889.1">
    <property type="nucleotide sequence ID" value="NZ_JBDIVF010000001.1"/>
</dbReference>
<dbReference type="PANTHER" id="PTHR31683">
    <property type="entry name" value="PECTATE LYASE 18-RELATED"/>
    <property type="match status" value="1"/>
</dbReference>
<dbReference type="PANTHER" id="PTHR31683:SF18">
    <property type="entry name" value="PECTATE LYASE 21-RELATED"/>
    <property type="match status" value="1"/>
</dbReference>
<dbReference type="EMBL" id="JBEWLZ010000002">
    <property type="protein sequence ID" value="MET1488896.1"/>
    <property type="molecule type" value="Genomic_DNA"/>
</dbReference>
<gene>
    <name evidence="4" type="ORF">ABVT11_03590</name>
</gene>
<keyword evidence="2" id="KW-0964">Secreted</keyword>
<dbReference type="InterPro" id="IPR012334">
    <property type="entry name" value="Pectin_lyas_fold"/>
</dbReference>
<sequence>MTGWAAVNAAWYSNSSTSSATTGGNAATSAKTYTVTSRTELIQALYGNSATINANGTIASGTLDSSAKIIYISGTIDLNTNKAGTSLTESDYICAVGTSYAYSSSVTSVTALYSFDAYKTQYDPNGAWKTNPVDKSGDPLEVARACAAANQKKVVYISIPSNTSLIGKGASAKIINGSLVIGASSSAPVDNVVVRNISFENAFDMFPQWDPTDSGGRWNSAYDNVSVMYATHVWIDHNTFSDGSNTDDLYPPVFAAPYNEKAMKVQHHDGLLDITKNANYVTVSWNHFHDHDKTNLIGGTDTVNTTTASSAENPNALKITFHHNYWKNIEQRQPRVRYGMVHVYNNYYEGKLDSSATYTWTAGMVAGQGGKLYMENNVFAISGGTASESTVYSGSSDSTKADTCRDTMNKTTSTYTPSGTYASTYCSAYAYGTGNVLNGSAIDLSGVTAGGVTWTSTPWFASGLISGTPTATPSSYYNYTPDSTASLATSVANGAGAGKF</sequence>
<protein>
    <submittedName>
        <fullName evidence="4">Pectate lyase</fullName>
    </submittedName>
</protein>
<reference evidence="4 5" key="1">
    <citation type="submission" date="2024-07" db="EMBL/GenBank/DDBJ databases">
        <title>Uliginosibacterium paludis KCTC:42655.</title>
        <authorList>
            <person name="Kim M.K."/>
        </authorList>
    </citation>
    <scope>NUCLEOTIDE SEQUENCE [LARGE SCALE GENOMIC DNA]</scope>
    <source>
        <strain evidence="4 5">KCTC 42655</strain>
    </source>
</reference>
<keyword evidence="2" id="KW-0119">Carbohydrate metabolism</keyword>
<dbReference type="GO" id="GO:0016829">
    <property type="term" value="F:lyase activity"/>
    <property type="evidence" value="ECO:0007669"/>
    <property type="project" value="UniProtKB-KW"/>
</dbReference>
<evidence type="ECO:0000256" key="1">
    <source>
        <dbReference type="ARBA" id="ARBA00023239"/>
    </source>
</evidence>
<comment type="similarity">
    <text evidence="2">Belongs to the polysaccharide lyase 1 family.</text>
</comment>
<dbReference type="InterPro" id="IPR011050">
    <property type="entry name" value="Pectin_lyase_fold/virulence"/>
</dbReference>
<dbReference type="Pfam" id="PF00544">
    <property type="entry name" value="Pectate_lyase_4"/>
    <property type="match status" value="1"/>
</dbReference>
<dbReference type="Gene3D" id="2.160.20.10">
    <property type="entry name" value="Single-stranded right-handed beta-helix, Pectin lyase-like"/>
    <property type="match status" value="1"/>
</dbReference>
<evidence type="ECO:0000259" key="3">
    <source>
        <dbReference type="SMART" id="SM00656"/>
    </source>
</evidence>
<keyword evidence="2" id="KW-0624">Polysaccharide degradation</keyword>
<evidence type="ECO:0000256" key="2">
    <source>
        <dbReference type="RuleBase" id="RU361173"/>
    </source>
</evidence>
<dbReference type="Proteomes" id="UP001548590">
    <property type="component" value="Unassembled WGS sequence"/>
</dbReference>
<evidence type="ECO:0000313" key="4">
    <source>
        <dbReference type="EMBL" id="MET1488896.1"/>
    </source>
</evidence>
<keyword evidence="1 2" id="KW-0456">Lyase</keyword>
<proteinExistence type="inferred from homology"/>
<comment type="caution">
    <text evidence="4">The sequence shown here is derived from an EMBL/GenBank/DDBJ whole genome shotgun (WGS) entry which is preliminary data.</text>
</comment>
<dbReference type="InterPro" id="IPR045032">
    <property type="entry name" value="PEL"/>
</dbReference>
<name>A0ABV2CLV8_9RHOO</name>
<dbReference type="InterPro" id="IPR002022">
    <property type="entry name" value="Pec_lyase"/>
</dbReference>
<evidence type="ECO:0000313" key="5">
    <source>
        <dbReference type="Proteomes" id="UP001548590"/>
    </source>
</evidence>
<organism evidence="4 5">
    <name type="scientific">Uliginosibacterium paludis</name>
    <dbReference type="NCBI Taxonomy" id="1615952"/>
    <lineage>
        <taxon>Bacteria</taxon>
        <taxon>Pseudomonadati</taxon>
        <taxon>Pseudomonadota</taxon>
        <taxon>Betaproteobacteria</taxon>
        <taxon>Rhodocyclales</taxon>
        <taxon>Zoogloeaceae</taxon>
        <taxon>Uliginosibacterium</taxon>
    </lineage>
</organism>
<keyword evidence="5" id="KW-1185">Reference proteome</keyword>
<comment type="subcellular location">
    <subcellularLocation>
        <location evidence="2">Secreted</location>
    </subcellularLocation>
</comment>
<dbReference type="SUPFAM" id="SSF51126">
    <property type="entry name" value="Pectin lyase-like"/>
    <property type="match status" value="1"/>
</dbReference>